<dbReference type="GO" id="GO:0030246">
    <property type="term" value="F:carbohydrate binding"/>
    <property type="evidence" value="ECO:0007669"/>
    <property type="project" value="UniProtKB-UniRule"/>
</dbReference>
<dbReference type="Proteomes" id="UP000727407">
    <property type="component" value="Unassembled WGS sequence"/>
</dbReference>
<dbReference type="SUPFAM" id="SSF49899">
    <property type="entry name" value="Concanavalin A-like lectins/glucanases"/>
    <property type="match status" value="1"/>
</dbReference>
<dbReference type="EMBL" id="QNUK01000545">
    <property type="protein sequence ID" value="KAF5891863.1"/>
    <property type="molecule type" value="Genomic_DNA"/>
</dbReference>
<dbReference type="InterPro" id="IPR044156">
    <property type="entry name" value="Galectin-like"/>
</dbReference>
<dbReference type="AlphaFoldDB" id="A0A8J4TQC6"/>
<evidence type="ECO:0000259" key="3">
    <source>
        <dbReference type="PROSITE" id="PS51304"/>
    </source>
</evidence>
<organism evidence="4 5">
    <name type="scientific">Clarias magur</name>
    <name type="common">Asian catfish</name>
    <name type="synonym">Macropteronotus magur</name>
    <dbReference type="NCBI Taxonomy" id="1594786"/>
    <lineage>
        <taxon>Eukaryota</taxon>
        <taxon>Metazoa</taxon>
        <taxon>Chordata</taxon>
        <taxon>Craniata</taxon>
        <taxon>Vertebrata</taxon>
        <taxon>Euteleostomi</taxon>
        <taxon>Actinopterygii</taxon>
        <taxon>Neopterygii</taxon>
        <taxon>Teleostei</taxon>
        <taxon>Ostariophysi</taxon>
        <taxon>Siluriformes</taxon>
        <taxon>Clariidae</taxon>
        <taxon>Clarias</taxon>
    </lineage>
</organism>
<evidence type="ECO:0000313" key="4">
    <source>
        <dbReference type="EMBL" id="KAF5891863.1"/>
    </source>
</evidence>
<dbReference type="PROSITE" id="PS51304">
    <property type="entry name" value="GALECTIN"/>
    <property type="match status" value="1"/>
</dbReference>
<dbReference type="SMART" id="SM00908">
    <property type="entry name" value="Gal-bind_lectin"/>
    <property type="match status" value="1"/>
</dbReference>
<feature type="non-terminal residue" evidence="4">
    <location>
        <position position="1"/>
    </location>
</feature>
<accession>A0A8J4TQC6</accession>
<gene>
    <name evidence="4" type="ORF">DAT39_018430</name>
</gene>
<evidence type="ECO:0000313" key="5">
    <source>
        <dbReference type="Proteomes" id="UP000727407"/>
    </source>
</evidence>
<dbReference type="CDD" id="cd00070">
    <property type="entry name" value="GLECT"/>
    <property type="match status" value="1"/>
</dbReference>
<dbReference type="PANTHER" id="PTHR11346:SF112">
    <property type="entry name" value="GALECTIN"/>
    <property type="match status" value="1"/>
</dbReference>
<comment type="caution">
    <text evidence="4">The sequence shown here is derived from an EMBL/GenBank/DDBJ whole genome shotgun (WGS) entry which is preliminary data.</text>
</comment>
<proteinExistence type="predicted"/>
<dbReference type="PANTHER" id="PTHR11346">
    <property type="entry name" value="GALECTIN"/>
    <property type="match status" value="1"/>
</dbReference>
<evidence type="ECO:0000256" key="2">
    <source>
        <dbReference type="RuleBase" id="RU102079"/>
    </source>
</evidence>
<keyword evidence="5" id="KW-1185">Reference proteome</keyword>
<dbReference type="InterPro" id="IPR001079">
    <property type="entry name" value="Galectin_CRD"/>
</dbReference>
<protein>
    <recommendedName>
        <fullName evidence="2">Galectin</fullName>
    </recommendedName>
</protein>
<name>A0A8J4TQC6_CLAMG</name>
<feature type="domain" description="Galectin" evidence="3">
    <location>
        <begin position="63"/>
        <end position="146"/>
    </location>
</feature>
<dbReference type="GO" id="GO:0005615">
    <property type="term" value="C:extracellular space"/>
    <property type="evidence" value="ECO:0007669"/>
    <property type="project" value="TreeGrafter"/>
</dbReference>
<keyword evidence="1 2" id="KW-0430">Lectin</keyword>
<dbReference type="GO" id="GO:0043236">
    <property type="term" value="F:laminin binding"/>
    <property type="evidence" value="ECO:0007669"/>
    <property type="project" value="TreeGrafter"/>
</dbReference>
<feature type="non-terminal residue" evidence="4">
    <location>
        <position position="146"/>
    </location>
</feature>
<dbReference type="GO" id="GO:0016936">
    <property type="term" value="F:galactoside binding"/>
    <property type="evidence" value="ECO:0007669"/>
    <property type="project" value="TreeGrafter"/>
</dbReference>
<reference evidence="4" key="1">
    <citation type="submission" date="2020-07" db="EMBL/GenBank/DDBJ databases">
        <title>Clarias magur genome sequencing, assembly and annotation.</title>
        <authorList>
            <person name="Kushwaha B."/>
            <person name="Kumar R."/>
            <person name="Das P."/>
            <person name="Joshi C.G."/>
            <person name="Kumar D."/>
            <person name="Nagpure N.S."/>
            <person name="Pandey M."/>
            <person name="Agarwal S."/>
            <person name="Srivastava S."/>
            <person name="Singh M."/>
            <person name="Sahoo L."/>
            <person name="Jayasankar P."/>
            <person name="Meher P.K."/>
            <person name="Koringa P.G."/>
            <person name="Iquebal M.A."/>
            <person name="Das S.P."/>
            <person name="Bit A."/>
            <person name="Patnaik S."/>
            <person name="Patel N."/>
            <person name="Shah T.M."/>
            <person name="Hinsu A."/>
            <person name="Jena J.K."/>
        </authorList>
    </citation>
    <scope>NUCLEOTIDE SEQUENCE</scope>
    <source>
        <strain evidence="4">CIFAMagur01</strain>
        <tissue evidence="4">Testis</tissue>
    </source>
</reference>
<dbReference type="InterPro" id="IPR013320">
    <property type="entry name" value="ConA-like_dom_sf"/>
</dbReference>
<dbReference type="OrthoDB" id="8443340at2759"/>
<sequence length="146" mass="16029">GETAFKSMTVPYGWAQRPMVQRVGLINPTIQISIICGSRSCIDGQSGHVISEMRPDSQTDVIEVTVQNMSFKPGQTLTVTGVVHDGATNFAINIGTSPEELALHVNPRFEAHGDIRTVVCNSYQGACWCEELRSDSFPFNHGEEFK</sequence>
<evidence type="ECO:0000256" key="1">
    <source>
        <dbReference type="ARBA" id="ARBA00022734"/>
    </source>
</evidence>
<dbReference type="SMART" id="SM00276">
    <property type="entry name" value="GLECT"/>
    <property type="match status" value="1"/>
</dbReference>
<dbReference type="Pfam" id="PF00337">
    <property type="entry name" value="Gal-bind_lectin"/>
    <property type="match status" value="1"/>
</dbReference>
<dbReference type="Gene3D" id="2.60.120.200">
    <property type="match status" value="1"/>
</dbReference>